<reference evidence="1" key="1">
    <citation type="submission" date="2021-12" db="EMBL/GenBank/DDBJ databases">
        <title>Prjna785345.</title>
        <authorList>
            <person name="Rujirawat T."/>
            <person name="Krajaejun T."/>
        </authorList>
    </citation>
    <scope>NUCLEOTIDE SEQUENCE</scope>
    <source>
        <strain evidence="1">Pi057C3</strain>
    </source>
</reference>
<dbReference type="PANTHER" id="PTHR31902:SF14">
    <property type="entry name" value="ACTIN PATCHES DISTAL PROTEIN 1"/>
    <property type="match status" value="1"/>
</dbReference>
<proteinExistence type="predicted"/>
<dbReference type="SUPFAM" id="SSF52833">
    <property type="entry name" value="Thioredoxin-like"/>
    <property type="match status" value="1"/>
</dbReference>
<dbReference type="AlphaFoldDB" id="A0AAD5Q863"/>
<evidence type="ECO:0000313" key="2">
    <source>
        <dbReference type="Proteomes" id="UP001209570"/>
    </source>
</evidence>
<dbReference type="PANTHER" id="PTHR31902">
    <property type="entry name" value="ACTIN PATCHES DISTAL PROTEIN 1"/>
    <property type="match status" value="1"/>
</dbReference>
<dbReference type="InterPro" id="IPR036249">
    <property type="entry name" value="Thioredoxin-like_sf"/>
</dbReference>
<keyword evidence="2" id="KW-1185">Reference proteome</keyword>
<dbReference type="EMBL" id="JAKCXM010000292">
    <property type="protein sequence ID" value="KAJ0396501.1"/>
    <property type="molecule type" value="Genomic_DNA"/>
</dbReference>
<protein>
    <submittedName>
        <fullName evidence="1">Uncharacterized protein</fullName>
    </submittedName>
</protein>
<accession>A0AAD5Q863</accession>
<name>A0AAD5Q863_PYTIN</name>
<dbReference type="Gene3D" id="3.40.30.10">
    <property type="entry name" value="Glutaredoxin"/>
    <property type="match status" value="1"/>
</dbReference>
<gene>
    <name evidence="1" type="ORF">P43SY_010136</name>
</gene>
<comment type="caution">
    <text evidence="1">The sequence shown here is derived from an EMBL/GenBank/DDBJ whole genome shotgun (WGS) entry which is preliminary data.</text>
</comment>
<evidence type="ECO:0000313" key="1">
    <source>
        <dbReference type="EMBL" id="KAJ0396501.1"/>
    </source>
</evidence>
<organism evidence="1 2">
    <name type="scientific">Pythium insidiosum</name>
    <name type="common">Pythiosis disease agent</name>
    <dbReference type="NCBI Taxonomy" id="114742"/>
    <lineage>
        <taxon>Eukaryota</taxon>
        <taxon>Sar</taxon>
        <taxon>Stramenopiles</taxon>
        <taxon>Oomycota</taxon>
        <taxon>Peronosporomycetes</taxon>
        <taxon>Pythiales</taxon>
        <taxon>Pythiaceae</taxon>
        <taxon>Pythium</taxon>
    </lineage>
</organism>
<sequence>MLLRSTANRTRHGALSAARVRWTSTAAADVSDARAARRAARADKPQAVAIEGTTPFYTRQLVVVDPEDDAPRRWPKKLEQSNHVIAAYAKALEPHGGAKESPLKAIAATPFLSTAGRCRSDESQEPAELSERHDLLVFPDLLRVSNVQLSQVDSIVSDLMQADADAAVVFKRHELDVKPLDDGVHILVCAHDQRDFRCGCNGPKLLEWLRDEGDAQGVSVHLYSSSHFGGHRYAANCITYPGGDWFGLINAREDAAELLRAVNEDAPLRLHDRWRGRVALTKEQQLQAVQQVLADAAMQSV</sequence>
<dbReference type="Pfam" id="PF06999">
    <property type="entry name" value="Suc_Fer-like"/>
    <property type="match status" value="1"/>
</dbReference>
<dbReference type="Proteomes" id="UP001209570">
    <property type="component" value="Unassembled WGS sequence"/>
</dbReference>
<dbReference type="InterPro" id="IPR009737">
    <property type="entry name" value="Aim32/Apd1-like"/>
</dbReference>